<protein>
    <submittedName>
        <fullName evidence="1">Uncharacterized protein</fullName>
    </submittedName>
</protein>
<dbReference type="AlphaFoldDB" id="A0A4U6XH44"/>
<keyword evidence="2" id="KW-1185">Reference proteome</keyword>
<reference evidence="1 2" key="1">
    <citation type="journal article" date="2019" name="PLoS ONE">
        <title>Comparative genome analysis indicates high evolutionary potential of pathogenicity genes in Colletotrichum tanaceti.</title>
        <authorList>
            <person name="Lelwala R.V."/>
            <person name="Korhonen P.K."/>
            <person name="Young N.D."/>
            <person name="Scott J.B."/>
            <person name="Ades P.A."/>
            <person name="Gasser R.B."/>
            <person name="Taylor P.W.J."/>
        </authorList>
    </citation>
    <scope>NUCLEOTIDE SEQUENCE [LARGE SCALE GENOMIC DNA]</scope>
    <source>
        <strain evidence="1">BRIP57314</strain>
    </source>
</reference>
<organism evidence="1 2">
    <name type="scientific">Colletotrichum tanaceti</name>
    <dbReference type="NCBI Taxonomy" id="1306861"/>
    <lineage>
        <taxon>Eukaryota</taxon>
        <taxon>Fungi</taxon>
        <taxon>Dikarya</taxon>
        <taxon>Ascomycota</taxon>
        <taxon>Pezizomycotina</taxon>
        <taxon>Sordariomycetes</taxon>
        <taxon>Hypocreomycetidae</taxon>
        <taxon>Glomerellales</taxon>
        <taxon>Glomerellaceae</taxon>
        <taxon>Colletotrichum</taxon>
        <taxon>Colletotrichum destructivum species complex</taxon>
    </lineage>
</organism>
<gene>
    <name evidence="1" type="ORF">CTA1_3425</name>
</gene>
<evidence type="ECO:0000313" key="1">
    <source>
        <dbReference type="EMBL" id="TKW54612.1"/>
    </source>
</evidence>
<proteinExistence type="predicted"/>
<dbReference type="Proteomes" id="UP000310108">
    <property type="component" value="Unassembled WGS sequence"/>
</dbReference>
<accession>A0A4U6XH44</accession>
<dbReference type="EMBL" id="PJEX01000129">
    <property type="protein sequence ID" value="TKW54612.1"/>
    <property type="molecule type" value="Genomic_DNA"/>
</dbReference>
<comment type="caution">
    <text evidence="1">The sequence shown here is derived from an EMBL/GenBank/DDBJ whole genome shotgun (WGS) entry which is preliminary data.</text>
</comment>
<dbReference type="OrthoDB" id="4849025at2759"/>
<evidence type="ECO:0000313" key="2">
    <source>
        <dbReference type="Proteomes" id="UP000310108"/>
    </source>
</evidence>
<sequence length="472" mass="54372">MDPFNKLPAELRVKILVKIRCRRTTSRLVQASPIMREQYLTSRAHITRTLLALDLDAEMVRDAMAVILCSPQYSSGGYATFLDRRRCRYCEAQQLSNLLLEPLTDRNRTLIDELDKLHGRLLFFIEDYLTKATAVFPPREYRCLSVFSPRQTQLTFKGQPISARFDAENLTGPERKRLLRAFLRYELGSLTWQMGDISECRENKRHECLHTGSEHRLRRKPSPGDEDAMFCIHTYPDPLDREAIRCVHTYLESLYGAMFAQCADSELPSSSRRLDAGYYLDAFYAHPDDYLFAMGAEGRLPGTSHLASFGFGLVTPLLRSATSGGRQGRARLKRWFRDANFSYVMGDVLRWYPHLGDSFYAAAAAAAEGEAYKRGPAMYRMLCPRISNTFKTHKKLYRQRAWVFFDDDRLIHLLAESRIFRRRKTSSRRNLITRTLNGTRGGCGDRRLMRLLLQINHRSGTADNAGHLLKTR</sequence>
<name>A0A4U6XH44_9PEZI</name>